<dbReference type="PRINTS" id="PR00081">
    <property type="entry name" value="GDHRDH"/>
</dbReference>
<dbReference type="Gene3D" id="3.40.50.720">
    <property type="entry name" value="NAD(P)-binding Rossmann-like Domain"/>
    <property type="match status" value="1"/>
</dbReference>
<dbReference type="GO" id="GO:0016491">
    <property type="term" value="F:oxidoreductase activity"/>
    <property type="evidence" value="ECO:0007669"/>
    <property type="project" value="UniProtKB-KW"/>
</dbReference>
<comment type="similarity">
    <text evidence="1 3">Belongs to the short-chain dehydrogenases/reductases (SDR) family.</text>
</comment>
<evidence type="ECO:0000256" key="3">
    <source>
        <dbReference type="RuleBase" id="RU000363"/>
    </source>
</evidence>
<evidence type="ECO:0000256" key="1">
    <source>
        <dbReference type="ARBA" id="ARBA00006484"/>
    </source>
</evidence>
<accession>A0A2G5RNW4</accession>
<dbReference type="Pfam" id="PF00106">
    <property type="entry name" value="adh_short"/>
    <property type="match status" value="1"/>
</dbReference>
<dbReference type="RefSeq" id="WP_035049488.1">
    <property type="nucleotide sequence ID" value="NZ_PEDM01000023.1"/>
</dbReference>
<dbReference type="InterPro" id="IPR036291">
    <property type="entry name" value="NAD(P)-bd_dom_sf"/>
</dbReference>
<dbReference type="InterPro" id="IPR002347">
    <property type="entry name" value="SDR_fam"/>
</dbReference>
<evidence type="ECO:0000313" key="4">
    <source>
        <dbReference type="EMBL" id="PIC04379.1"/>
    </source>
</evidence>
<sequence>MKKNVLITGASSGIGYEFATRFAKEGYNIIAVARNKQKLDELKHQLEKTYGIAVWIYNKDLSNQNEVRDLYDTLKNEQLDVHILVNNAGFGLYGEFVGTELQKELNMIGLNIKTLTHLTKLVVVDMVKRNEGKILNVASTAAFQPGPLMAVYYATKAYVLSFSEALSNELRHTNVTVSALCPGPTATGFADRANLQQSKLFKSGVMDVKQVAEAGYKGVMNNKTVIIPGVANKLLAFSVRFMPRKFVTNIVRKVQDRV</sequence>
<protein>
    <submittedName>
        <fullName evidence="4">NAD(P)-dependent oxidoreductase</fullName>
    </submittedName>
</protein>
<evidence type="ECO:0000313" key="5">
    <source>
        <dbReference type="Proteomes" id="UP000230559"/>
    </source>
</evidence>
<dbReference type="PRINTS" id="PR00080">
    <property type="entry name" value="SDRFAMILY"/>
</dbReference>
<dbReference type="CDD" id="cd05233">
    <property type="entry name" value="SDR_c"/>
    <property type="match status" value="1"/>
</dbReference>
<dbReference type="EMBL" id="PEDM01000023">
    <property type="protein sequence ID" value="PIC04379.1"/>
    <property type="molecule type" value="Genomic_DNA"/>
</dbReference>
<comment type="caution">
    <text evidence="4">The sequence shown here is derived from an EMBL/GenBank/DDBJ whole genome shotgun (WGS) entry which is preliminary data.</text>
</comment>
<dbReference type="AlphaFoldDB" id="A0A2G5RNW4"/>
<dbReference type="PANTHER" id="PTHR42901:SF1">
    <property type="entry name" value="ALCOHOL DEHYDROGENASE"/>
    <property type="match status" value="1"/>
</dbReference>
<dbReference type="SUPFAM" id="SSF51735">
    <property type="entry name" value="NAD(P)-binding Rossmann-fold domains"/>
    <property type="match status" value="1"/>
</dbReference>
<dbReference type="PANTHER" id="PTHR42901">
    <property type="entry name" value="ALCOHOL DEHYDROGENASE"/>
    <property type="match status" value="1"/>
</dbReference>
<dbReference type="Proteomes" id="UP000230559">
    <property type="component" value="Unassembled WGS sequence"/>
</dbReference>
<proteinExistence type="inferred from homology"/>
<organism evidence="4 5">
    <name type="scientific">Anoxybacillus flavithermus</name>
    <dbReference type="NCBI Taxonomy" id="33934"/>
    <lineage>
        <taxon>Bacteria</taxon>
        <taxon>Bacillati</taxon>
        <taxon>Bacillota</taxon>
        <taxon>Bacilli</taxon>
        <taxon>Bacillales</taxon>
        <taxon>Anoxybacillaceae</taxon>
        <taxon>Anoxybacillus</taxon>
    </lineage>
</organism>
<gene>
    <name evidence="4" type="ORF">CS060_10050</name>
</gene>
<evidence type="ECO:0000256" key="2">
    <source>
        <dbReference type="ARBA" id="ARBA00023002"/>
    </source>
</evidence>
<keyword evidence="2" id="KW-0560">Oxidoreductase</keyword>
<dbReference type="PIRSF" id="PIRSF000126">
    <property type="entry name" value="11-beta-HSD1"/>
    <property type="match status" value="1"/>
</dbReference>
<name>A0A2G5RNW4_9BACL</name>
<reference evidence="4 5" key="1">
    <citation type="submission" date="2017-10" db="EMBL/GenBank/DDBJ databases">
        <title>Draft genome sequence of Anoxybacillus flavithermus KU2-6-11 from caldera Uzon (Russia:Kamchtka).</title>
        <authorList>
            <person name="Korzhuk A.V."/>
            <person name="Rozanov A.S."/>
            <person name="Bryanskaya A.V."/>
            <person name="Peltek S.E."/>
        </authorList>
    </citation>
    <scope>NUCLEOTIDE SEQUENCE [LARGE SCALE GENOMIC DNA]</scope>
    <source>
        <strain evidence="4 5">KU2-6_11</strain>
    </source>
</reference>